<evidence type="ECO:0000313" key="1">
    <source>
        <dbReference type="EMBL" id="KAJ8954094.1"/>
    </source>
</evidence>
<evidence type="ECO:0000313" key="2">
    <source>
        <dbReference type="Proteomes" id="UP001162162"/>
    </source>
</evidence>
<dbReference type="InterPro" id="IPR011989">
    <property type="entry name" value="ARM-like"/>
</dbReference>
<name>A0AAV8YTT4_9CUCU</name>
<dbReference type="AlphaFoldDB" id="A0AAV8YTT4"/>
<dbReference type="PANTHER" id="PTHR23312">
    <property type="entry name" value="ARMC5 ARMADILLO REPEAT-CONTAINING -RELATED"/>
    <property type="match status" value="1"/>
</dbReference>
<proteinExistence type="predicted"/>
<sequence length="245" mass="28256">MSEDKFEAALGCLNVAQENRTLLKLLVTIRKYVEWPKNKENIAKLRDKGCLKQLVAVLQCQQKNVLDVTLSILGNCTMDKGCTRDVVGTYNILSPLNQLLKRYSKEDSINGRVFRIIGNMCQHRDHWGNIIIDRKSQIITSIVDYVKKVSKDELPEDEKVSEATVMMAIRALRVLLNCQTLITLVKTFGVLKAVGSVFIKYCIEWQENKSNENLLNNIIRLFQDYSRYKYYHSIMEMRTTDRGTP</sequence>
<dbReference type="Gene3D" id="1.25.10.10">
    <property type="entry name" value="Leucine-rich Repeat Variant"/>
    <property type="match status" value="1"/>
</dbReference>
<protein>
    <submittedName>
        <fullName evidence="1">Uncharacterized protein</fullName>
    </submittedName>
</protein>
<gene>
    <name evidence="1" type="ORF">NQ318_004399</name>
</gene>
<dbReference type="GO" id="GO:0005829">
    <property type="term" value="C:cytosol"/>
    <property type="evidence" value="ECO:0007669"/>
    <property type="project" value="TreeGrafter"/>
</dbReference>
<reference evidence="1" key="1">
    <citation type="journal article" date="2023" name="Insect Mol. Biol.">
        <title>Genome sequencing provides insights into the evolution of gene families encoding plant cell wall-degrading enzymes in longhorned beetles.</title>
        <authorList>
            <person name="Shin N.R."/>
            <person name="Okamura Y."/>
            <person name="Kirsch R."/>
            <person name="Pauchet Y."/>
        </authorList>
    </citation>
    <scope>NUCLEOTIDE SEQUENCE</scope>
    <source>
        <strain evidence="1">AMC_N1</strain>
    </source>
</reference>
<accession>A0AAV8YTT4</accession>
<keyword evidence="2" id="KW-1185">Reference proteome</keyword>
<dbReference type="EMBL" id="JAPWTK010000051">
    <property type="protein sequence ID" value="KAJ8954094.1"/>
    <property type="molecule type" value="Genomic_DNA"/>
</dbReference>
<comment type="caution">
    <text evidence="1">The sequence shown here is derived from an EMBL/GenBank/DDBJ whole genome shotgun (WGS) entry which is preliminary data.</text>
</comment>
<dbReference type="Proteomes" id="UP001162162">
    <property type="component" value="Unassembled WGS sequence"/>
</dbReference>
<dbReference type="GO" id="GO:0009653">
    <property type="term" value="P:anatomical structure morphogenesis"/>
    <property type="evidence" value="ECO:0007669"/>
    <property type="project" value="TreeGrafter"/>
</dbReference>
<dbReference type="PANTHER" id="PTHR23312:SF8">
    <property type="entry name" value="ARMADILLO REPEAT-CONTAINING PROTEIN 5"/>
    <property type="match status" value="1"/>
</dbReference>
<organism evidence="1 2">
    <name type="scientific">Aromia moschata</name>
    <dbReference type="NCBI Taxonomy" id="1265417"/>
    <lineage>
        <taxon>Eukaryota</taxon>
        <taxon>Metazoa</taxon>
        <taxon>Ecdysozoa</taxon>
        <taxon>Arthropoda</taxon>
        <taxon>Hexapoda</taxon>
        <taxon>Insecta</taxon>
        <taxon>Pterygota</taxon>
        <taxon>Neoptera</taxon>
        <taxon>Endopterygota</taxon>
        <taxon>Coleoptera</taxon>
        <taxon>Polyphaga</taxon>
        <taxon>Cucujiformia</taxon>
        <taxon>Chrysomeloidea</taxon>
        <taxon>Cerambycidae</taxon>
        <taxon>Cerambycinae</taxon>
        <taxon>Callichromatini</taxon>
        <taxon>Aromia</taxon>
    </lineage>
</organism>
<dbReference type="SUPFAM" id="SSF48371">
    <property type="entry name" value="ARM repeat"/>
    <property type="match status" value="1"/>
</dbReference>
<dbReference type="InterPro" id="IPR016024">
    <property type="entry name" value="ARM-type_fold"/>
</dbReference>